<dbReference type="RefSeq" id="WP_021931452.1">
    <property type="nucleotide sequence ID" value="NZ_AP023322.1"/>
</dbReference>
<gene>
    <name evidence="2" type="ORF">Cop2CBH44_12740</name>
</gene>
<accession>A0A7G1HWI6</accession>
<dbReference type="Pfam" id="PF13591">
    <property type="entry name" value="MerR_2"/>
    <property type="match status" value="1"/>
</dbReference>
<keyword evidence="3" id="KW-1185">Reference proteome</keyword>
<sequence length="104" mass="12415">MQTDLIVISEYCQNCHVDPSFIKMLESEGLISLQTIEDEKYIVASELRELEQYTRMYYDLSINIEGIDTIHHLLDRIKDMQREISDLKSRLQLFETEYFSPFDE</sequence>
<evidence type="ECO:0000256" key="1">
    <source>
        <dbReference type="SAM" id="Coils"/>
    </source>
</evidence>
<evidence type="ECO:0000313" key="2">
    <source>
        <dbReference type="EMBL" id="BCI62921.1"/>
    </source>
</evidence>
<evidence type="ECO:0008006" key="4">
    <source>
        <dbReference type="Google" id="ProtNLM"/>
    </source>
</evidence>
<dbReference type="AlphaFoldDB" id="A0A7G1HWI6"/>
<evidence type="ECO:0000313" key="3">
    <source>
        <dbReference type="Proteomes" id="UP000594042"/>
    </source>
</evidence>
<dbReference type="Gene3D" id="1.10.1660.10">
    <property type="match status" value="1"/>
</dbReference>
<reference evidence="3" key="1">
    <citation type="submission" date="2020-07" db="EMBL/GenBank/DDBJ databases">
        <title>Complete genome sequencing of Coprobacter sp. strain 2CBH44.</title>
        <authorList>
            <person name="Sakamoto M."/>
            <person name="Murakami T."/>
            <person name="Mori H."/>
        </authorList>
    </citation>
    <scope>NUCLEOTIDE SEQUENCE [LARGE SCALE GENOMIC DNA]</scope>
    <source>
        <strain evidence="3">2CBH44</strain>
    </source>
</reference>
<organism evidence="2 3">
    <name type="scientific">Coprobacter secundus subsp. similis</name>
    <dbReference type="NCBI Taxonomy" id="2751153"/>
    <lineage>
        <taxon>Bacteria</taxon>
        <taxon>Pseudomonadati</taxon>
        <taxon>Bacteroidota</taxon>
        <taxon>Bacteroidia</taxon>
        <taxon>Bacteroidales</taxon>
        <taxon>Barnesiellaceae</taxon>
        <taxon>Coprobacter</taxon>
    </lineage>
</organism>
<proteinExistence type="predicted"/>
<protein>
    <recommendedName>
        <fullName evidence="4">MerR family transcriptional regulator</fullName>
    </recommendedName>
</protein>
<dbReference type="Proteomes" id="UP000594042">
    <property type="component" value="Chromosome"/>
</dbReference>
<dbReference type="EMBL" id="AP023322">
    <property type="protein sequence ID" value="BCI62921.1"/>
    <property type="molecule type" value="Genomic_DNA"/>
</dbReference>
<feature type="coiled-coil region" evidence="1">
    <location>
        <begin position="70"/>
        <end position="97"/>
    </location>
</feature>
<keyword evidence="1" id="KW-0175">Coiled coil</keyword>
<name>A0A7G1HWI6_9BACT</name>
<dbReference type="KEGG" id="copr:Cop2CBH44_12740"/>